<keyword evidence="1" id="KW-1133">Transmembrane helix</keyword>
<dbReference type="EMBL" id="BDSA01000003">
    <property type="protein sequence ID" value="GBE61907.1"/>
    <property type="molecule type" value="Genomic_DNA"/>
</dbReference>
<proteinExistence type="predicted"/>
<accession>A0A2H6KG00</accession>
<dbReference type="VEuPathDB" id="PiroplasmaDB:BOVATA_034000"/>
<organism evidence="2 3">
    <name type="scientific">Babesia ovata</name>
    <dbReference type="NCBI Taxonomy" id="189622"/>
    <lineage>
        <taxon>Eukaryota</taxon>
        <taxon>Sar</taxon>
        <taxon>Alveolata</taxon>
        <taxon>Apicomplexa</taxon>
        <taxon>Aconoidasida</taxon>
        <taxon>Piroplasmida</taxon>
        <taxon>Babesiidae</taxon>
        <taxon>Babesia</taxon>
    </lineage>
</organism>
<evidence type="ECO:0008006" key="4">
    <source>
        <dbReference type="Google" id="ProtNLM"/>
    </source>
</evidence>
<keyword evidence="3" id="KW-1185">Reference proteome</keyword>
<reference evidence="2 3" key="1">
    <citation type="journal article" date="2017" name="BMC Genomics">
        <title>Whole-genome assembly of Babesia ovata and comparative genomics between closely related pathogens.</title>
        <authorList>
            <person name="Yamagishi J."/>
            <person name="Asada M."/>
            <person name="Hakimi H."/>
            <person name="Tanaka T.Q."/>
            <person name="Sugimoto C."/>
            <person name="Kawazu S."/>
        </authorList>
    </citation>
    <scope>NUCLEOTIDE SEQUENCE [LARGE SCALE GENOMIC DNA]</scope>
    <source>
        <strain evidence="2 3">Miyake</strain>
    </source>
</reference>
<dbReference type="Proteomes" id="UP000236319">
    <property type="component" value="Unassembled WGS sequence"/>
</dbReference>
<evidence type="ECO:0000313" key="2">
    <source>
        <dbReference type="EMBL" id="GBE61907.1"/>
    </source>
</evidence>
<dbReference type="GeneID" id="39875677"/>
<sequence length="2291" mass="251644">MAYLADNSVLNLHCTQSSALPLACRLGHSPRQLTAVIPGLAVEHYQHKVAVIGSNIGAIDTAKYTLLQQVTKLGTWITTAEEIRKAAEDKAKEAYDKLKVNETLDKNVKLIVAAKDEIEKVHGKISGHVGDLGKWKQEAGKVLGGAIDRANEVYEKLEDKNGDAVKYPVGHQIEAINKASKEIQTANTQLGTEVQHLSSWNTAAQSVIEKAEQKCGEILEKVKQSGPEGVIFTQAQTLKEKGTRLLQAAKLAKEQVGEYVTAALEAVVAMDGDLKKDLKNVKEKIKGGINQVINQFGLLTLDNLVKDDLKALKGKIERLKSQVTNEAGDGNGNIVGKQLEELTKAKIKLEEVTGEKNGSIHKAMSELDSKFRENIQQPLSEAVSAVNEAIEKLGGKFKTSGGLNSMQQMFEHIKGKVGEIKGEAGTKNGWQLQGGSGLLGIESAINHYFEAFSGSDKFESIVTGWLDGILGHNGLVKSLLGWQSKRREEDIKEVLNQSGLGGLIREPLKEQVTNAVHVFTIGQSTATDSIIDKITQVKDACELFARRLEEKLEKDVNSGVLEITKKAKDALNSDKSGNKKRNLQAALAKAKCTCSYGNCSSGNCLECTDQKCILTQAIATTVVVVSSVARQVGNELNSVLLEPTDTNIAKILDQITPIARTLHGQLTAATNNSLPPPNQESPAQAVDSRLGDLKKEINATITQKFQNEVTKDLKKEVKSLEPALKAFDDKAKEQIRAAARTAIERAAQVISNGKSPIVLGGKDDLMKQFITAHDGITHGTTGLQPRLKGLLDRHIGRDYGTGVAPFVIFDKIIITKENFGKYTSHVNQEEVLDGKLEGVKKEGSLPLAIGKIRDEGLKALESTIGKSAGPNKVDNKTFDVPFKAIEGELQAIAGLVDKNSGTPQNVPDGDSDGIQQKLAELRNGLESTQLGNSEKGLDAIKTAIEALQNNTYSPSADAVDKAVKAIKTQLKSLREKLHAKYGRTDDVLNALRDFKIFGITKGKWENDKYAWKKLSDGKEVYGLGKIQEDLKKQNAELPTQTKKIDEAVLQINGELGKIGIRLQNIFHKDDIIDLLKALGQKIDRGGGGGLQKIHDVISELQKGQFADNPNKIGAAMSPIKTELTALQKALKGANGNKDDVITTLNDLKGDGLSGQEWTPKNSKNEKGLGKINGELHTQQNTLSTQPTAIGGGVTEITGELTRLQTQLNNEVTDKLKKLKEHGLGTGEQPWTSDSKTLNGIQKITTDIIAIKDKDVKDVRDKLKELCTAIRHIAKDAAFTLKEVKEKSLNELTGIKNDLHNLQIRLVSGPIKACKDFINKDADKFGKECIASLTAFVDGQVTTAIADITAFAKQQYVSNIKEALTAFAQKVEEELTPLPPLINEDLQIGYKGLMRQVEGKPETQVAGAQGEFEKFEEFVRTLPSEPKERVFKKLAAVFMHFYGEIKAYVHKDITREHKEEGKKKNPVSQEPETLYTDKLVRVTLSFNALLEYIRTEDTFDHRLQALLRSLTDALSNLRPESFAKPSTPVLDGLVEGLTKFAAEFTSAYVSAYAGQTFTDEEGEKCAKVFLTTLPTLCDAFTRLAEQCGKDGKWRDLSINSSNQLGTFLQRCGYKVSTSATLQDGELRDDCNGRDVFVLVTQNIRNTEDNEHLKKCLSLTHACNLLQLLKCLCTHLHQYYKTCHLKVHPSPRPPCSIYEMLTWCCGLPHNPVYLTVTHDAMPSLFEAEEPDAGESEVSLTDLGSLALKAHPQHITPASLSDALTEVCHQSHSVLTTLLGFGHAGGIYACDFNTNPGGLLYPGDADALLCLLYDVLKRLHHQLYLLYRRCLYNTRYGGWLDCWYGRGVGGSAWRCNTMQCANQICDQQCNQTHNQICNQRCDQHPKCGLKSPLQSFLEDGLVGFLPHDVSPKDTCVRCSGCDTESPGLPCKTPMGLSNITRLASRASQGRSIMDVLGAFCGGASSPLTRLCGYLECLLTRPPRTPDDLFAFYYQFICDWTQSVEHRKAAFEDAVGDACFWQRGVTLDVSTVFGTSDHGTLPNMPHLTGDLFSLVECNGTPNSAPSHPCGPYLKPLGHDVRATFAKEHAHLYLSWVVYLTETFYDFLRELLQDCERNCADATSVCHARSCDNQCPAKQRPLAHGSGHLDSCPSIADCDSTTPTLFQYGFVHRDAHSLAGSTHGHAAKRTCQDLCTALQVVVKQMNPLHRLAHETIPEFLYRIRAPFLFTIITLWLIATIYILHSLLYRIDVMRIRSHLLTTKASHLIDVKALLAGSRRMLSLYKDVDYFDDDFHS</sequence>
<dbReference type="RefSeq" id="XP_028868150.1">
    <property type="nucleotide sequence ID" value="XM_029012317.1"/>
</dbReference>
<protein>
    <recommendedName>
        <fullName evidence="4">Extracellular matrix-binding ebh</fullName>
    </recommendedName>
</protein>
<evidence type="ECO:0000256" key="1">
    <source>
        <dbReference type="SAM" id="Phobius"/>
    </source>
</evidence>
<keyword evidence="1" id="KW-0472">Membrane</keyword>
<comment type="caution">
    <text evidence="2">The sequence shown here is derived from an EMBL/GenBank/DDBJ whole genome shotgun (WGS) entry which is preliminary data.</text>
</comment>
<name>A0A2H6KG00_9APIC</name>
<evidence type="ECO:0000313" key="3">
    <source>
        <dbReference type="Proteomes" id="UP000236319"/>
    </source>
</evidence>
<keyword evidence="1" id="KW-0812">Transmembrane</keyword>
<gene>
    <name evidence="2" type="ORF">BOVATA_034000</name>
</gene>
<dbReference type="OrthoDB" id="2250192at2759"/>
<feature type="transmembrane region" description="Helical" evidence="1">
    <location>
        <begin position="2222"/>
        <end position="2243"/>
    </location>
</feature>